<protein>
    <submittedName>
        <fullName evidence="1">Uncharacterized protein</fullName>
    </submittedName>
</protein>
<evidence type="ECO:0000313" key="2">
    <source>
        <dbReference type="Proteomes" id="UP000031668"/>
    </source>
</evidence>
<dbReference type="EMBL" id="JWZT01002662">
    <property type="protein sequence ID" value="KII68944.1"/>
    <property type="molecule type" value="Genomic_DNA"/>
</dbReference>
<evidence type="ECO:0000313" key="1">
    <source>
        <dbReference type="EMBL" id="KII68944.1"/>
    </source>
</evidence>
<name>A0A0C2IU54_THEKT</name>
<gene>
    <name evidence="1" type="ORF">RF11_13557</name>
</gene>
<reference evidence="1 2" key="1">
    <citation type="journal article" date="2014" name="Genome Biol. Evol.">
        <title>The genome of the myxosporean Thelohanellus kitauei shows adaptations to nutrient acquisition within its fish host.</title>
        <authorList>
            <person name="Yang Y."/>
            <person name="Xiong J."/>
            <person name="Zhou Z."/>
            <person name="Huo F."/>
            <person name="Miao W."/>
            <person name="Ran C."/>
            <person name="Liu Y."/>
            <person name="Zhang J."/>
            <person name="Feng J."/>
            <person name="Wang M."/>
            <person name="Wang M."/>
            <person name="Wang L."/>
            <person name="Yao B."/>
        </authorList>
    </citation>
    <scope>NUCLEOTIDE SEQUENCE [LARGE SCALE GENOMIC DNA]</scope>
    <source>
        <strain evidence="1">Wuqing</strain>
    </source>
</reference>
<organism evidence="1 2">
    <name type="scientific">Thelohanellus kitauei</name>
    <name type="common">Myxosporean</name>
    <dbReference type="NCBI Taxonomy" id="669202"/>
    <lineage>
        <taxon>Eukaryota</taxon>
        <taxon>Metazoa</taxon>
        <taxon>Cnidaria</taxon>
        <taxon>Myxozoa</taxon>
        <taxon>Myxosporea</taxon>
        <taxon>Bivalvulida</taxon>
        <taxon>Platysporina</taxon>
        <taxon>Myxobolidae</taxon>
        <taxon>Thelohanellus</taxon>
    </lineage>
</organism>
<comment type="caution">
    <text evidence="1">The sequence shown here is derived from an EMBL/GenBank/DDBJ whole genome shotgun (WGS) entry which is preliminary data.</text>
</comment>
<accession>A0A0C2IU54</accession>
<keyword evidence="2" id="KW-1185">Reference proteome</keyword>
<proteinExistence type="predicted"/>
<dbReference type="AlphaFoldDB" id="A0A0C2IU54"/>
<sequence>MFHQKSTGSIGSTSNVKDNEWTNNISMIKKGASNNSHIQSKIFDTVQLAGYDEVTLVYKTAYASQLYEFIEEVHLLMIYFLNETCFYVSMRHNRDRSIEGQMPFLIIDCIRSRYF</sequence>
<dbReference type="Proteomes" id="UP000031668">
    <property type="component" value="Unassembled WGS sequence"/>
</dbReference>